<gene>
    <name evidence="1" type="ORF">NTEN_LOCUS18425</name>
</gene>
<dbReference type="AlphaFoldDB" id="A0A6H5HD34"/>
<organism evidence="1 2">
    <name type="scientific">Nesidiocoris tenuis</name>
    <dbReference type="NCBI Taxonomy" id="355587"/>
    <lineage>
        <taxon>Eukaryota</taxon>
        <taxon>Metazoa</taxon>
        <taxon>Ecdysozoa</taxon>
        <taxon>Arthropoda</taxon>
        <taxon>Hexapoda</taxon>
        <taxon>Insecta</taxon>
        <taxon>Pterygota</taxon>
        <taxon>Neoptera</taxon>
        <taxon>Paraneoptera</taxon>
        <taxon>Hemiptera</taxon>
        <taxon>Heteroptera</taxon>
        <taxon>Panheteroptera</taxon>
        <taxon>Cimicomorpha</taxon>
        <taxon>Miridae</taxon>
        <taxon>Dicyphina</taxon>
        <taxon>Nesidiocoris</taxon>
    </lineage>
</organism>
<dbReference type="EMBL" id="CADCXU010027034">
    <property type="protein sequence ID" value="CAB0013880.1"/>
    <property type="molecule type" value="Genomic_DNA"/>
</dbReference>
<reference evidence="1 2" key="1">
    <citation type="submission" date="2020-02" db="EMBL/GenBank/DDBJ databases">
        <authorList>
            <person name="Ferguson B K."/>
        </authorList>
    </citation>
    <scope>NUCLEOTIDE SEQUENCE [LARGE SCALE GENOMIC DNA]</scope>
</reference>
<proteinExistence type="predicted"/>
<keyword evidence="2" id="KW-1185">Reference proteome</keyword>
<protein>
    <submittedName>
        <fullName evidence="1">Uncharacterized protein</fullName>
    </submittedName>
</protein>
<evidence type="ECO:0000313" key="2">
    <source>
        <dbReference type="Proteomes" id="UP000479000"/>
    </source>
</evidence>
<dbReference type="Proteomes" id="UP000479000">
    <property type="component" value="Unassembled WGS sequence"/>
</dbReference>
<accession>A0A6H5HD34</accession>
<evidence type="ECO:0000313" key="1">
    <source>
        <dbReference type="EMBL" id="CAB0013880.1"/>
    </source>
</evidence>
<sequence length="54" mass="6264">MSDFYYSCSKLKMSIRQVPKRSTEQSKVPFANRYCDPDRIAVRIPTSCARMTAE</sequence>
<name>A0A6H5HD34_9HEMI</name>